<feature type="region of interest" description="Disordered" evidence="10">
    <location>
        <begin position="164"/>
        <end position="188"/>
    </location>
</feature>
<dbReference type="Gene3D" id="2.30.30.40">
    <property type="entry name" value="SH3 Domains"/>
    <property type="match status" value="1"/>
</dbReference>
<evidence type="ECO:0000256" key="6">
    <source>
        <dbReference type="ARBA" id="ARBA00023054"/>
    </source>
</evidence>
<name>A0A8V5H076_MELUD</name>
<dbReference type="Gene3D" id="6.10.140.1620">
    <property type="match status" value="1"/>
</dbReference>
<keyword evidence="4" id="KW-0963">Cytoplasm</keyword>
<evidence type="ECO:0000256" key="7">
    <source>
        <dbReference type="ARBA" id="ARBA00063868"/>
    </source>
</evidence>
<dbReference type="InterPro" id="IPR036028">
    <property type="entry name" value="SH3-like_dom_sf"/>
</dbReference>
<sequence>MAELEQLQQHIPSGQQVLRQHHRDLQRVAEYCESNYLQASDQRQALEETMALSAQSLASVSFQVSSLASAFLRLLELRAAELRRLEADISCVAQRVEMHKEKVSRREIGSLTVTKRFPSCQTVVPPPSPPCLEPYCRKPLNFSVLDDIGHGVKVSPGLRSGLGLSARSARRRSPRIPEPVRPPVVPEGRGCAASSSLISIRYRWGAKLAPAWPHPAPAAPQLQRGPWSRGSRPPPPPPRSLPGCSWLSPDPSTQGLALPWGWNEPGAAPGPAPVPVRLHGPSLPPLPVVALYPYTQQKDNELSFQPGALLFVTRRHSDGWCEGVMGQEVGFFPGNYVEPL</sequence>
<keyword evidence="3" id="KW-0728">SH3 domain</keyword>
<reference evidence="12" key="2">
    <citation type="submission" date="2025-08" db="UniProtKB">
        <authorList>
            <consortium name="Ensembl"/>
        </authorList>
    </citation>
    <scope>IDENTIFICATION</scope>
</reference>
<dbReference type="PANTHER" id="PTHR10460">
    <property type="entry name" value="ABL INTERACTOR FAMILY MEMBER"/>
    <property type="match status" value="1"/>
</dbReference>
<evidence type="ECO:0000256" key="10">
    <source>
        <dbReference type="SAM" id="MobiDB-lite"/>
    </source>
</evidence>
<accession>A0A8V5H076</accession>
<dbReference type="SMART" id="SM00326">
    <property type="entry name" value="SH3"/>
    <property type="match status" value="1"/>
</dbReference>
<dbReference type="Proteomes" id="UP000694405">
    <property type="component" value="Chromosome 17"/>
</dbReference>
<dbReference type="Ensembl" id="ENSMUNT00000029946.1">
    <property type="protein sequence ID" value="ENSMUNP00000031293.1"/>
    <property type="gene ID" value="ENSMUNG00000020168.1"/>
</dbReference>
<organism evidence="12 13">
    <name type="scientific">Melopsittacus undulatus</name>
    <name type="common">Budgerigar</name>
    <name type="synonym">Psittacus undulatus</name>
    <dbReference type="NCBI Taxonomy" id="13146"/>
    <lineage>
        <taxon>Eukaryota</taxon>
        <taxon>Metazoa</taxon>
        <taxon>Chordata</taxon>
        <taxon>Craniata</taxon>
        <taxon>Vertebrata</taxon>
        <taxon>Euteleostomi</taxon>
        <taxon>Archelosauria</taxon>
        <taxon>Archosauria</taxon>
        <taxon>Dinosauria</taxon>
        <taxon>Saurischia</taxon>
        <taxon>Theropoda</taxon>
        <taxon>Coelurosauria</taxon>
        <taxon>Aves</taxon>
        <taxon>Neognathae</taxon>
        <taxon>Neoaves</taxon>
        <taxon>Telluraves</taxon>
        <taxon>Australaves</taxon>
        <taxon>Psittaciformes</taxon>
        <taxon>Psittaculidae</taxon>
        <taxon>Melopsittacus</taxon>
    </lineage>
</organism>
<comment type="subcellular location">
    <subcellularLocation>
        <location evidence="1">Cytoplasm</location>
    </subcellularLocation>
</comment>
<evidence type="ECO:0000256" key="8">
    <source>
        <dbReference type="ARBA" id="ARBA00074771"/>
    </source>
</evidence>
<evidence type="ECO:0000256" key="4">
    <source>
        <dbReference type="ARBA" id="ARBA00022490"/>
    </source>
</evidence>
<dbReference type="GO" id="GO:0001764">
    <property type="term" value="P:neuron migration"/>
    <property type="evidence" value="ECO:0007669"/>
    <property type="project" value="TreeGrafter"/>
</dbReference>
<comment type="similarity">
    <text evidence="2">Belongs to the ABI family.</text>
</comment>
<evidence type="ECO:0000313" key="12">
    <source>
        <dbReference type="Ensembl" id="ENSMUNP00000031293.1"/>
    </source>
</evidence>
<dbReference type="GO" id="GO:0030334">
    <property type="term" value="P:regulation of cell migration"/>
    <property type="evidence" value="ECO:0007669"/>
    <property type="project" value="TreeGrafter"/>
</dbReference>
<dbReference type="GO" id="GO:0098858">
    <property type="term" value="C:actin-based cell projection"/>
    <property type="evidence" value="ECO:0007669"/>
    <property type="project" value="TreeGrafter"/>
</dbReference>
<reference evidence="12" key="3">
    <citation type="submission" date="2025-09" db="UniProtKB">
        <authorList>
            <consortium name="Ensembl"/>
        </authorList>
    </citation>
    <scope>IDENTIFICATION</scope>
</reference>
<dbReference type="PANTHER" id="PTHR10460:SF7">
    <property type="entry name" value="ABI GENE FAMILY MEMBER 3"/>
    <property type="match status" value="1"/>
</dbReference>
<evidence type="ECO:0000313" key="13">
    <source>
        <dbReference type="Proteomes" id="UP000694405"/>
    </source>
</evidence>
<dbReference type="AlphaFoldDB" id="A0A8V5H076"/>
<evidence type="ECO:0000256" key="9">
    <source>
        <dbReference type="ARBA" id="ARBA00080253"/>
    </source>
</evidence>
<keyword evidence="6" id="KW-0175">Coiled coil</keyword>
<dbReference type="GO" id="GO:0030027">
    <property type="term" value="C:lamellipodium"/>
    <property type="evidence" value="ECO:0007669"/>
    <property type="project" value="TreeGrafter"/>
</dbReference>
<keyword evidence="5" id="KW-0597">Phosphoprotein</keyword>
<dbReference type="InterPro" id="IPR028457">
    <property type="entry name" value="ABI"/>
</dbReference>
<dbReference type="InterPro" id="IPR001452">
    <property type="entry name" value="SH3_domain"/>
</dbReference>
<comment type="subunit">
    <text evidence="7">May interact with PAK1 and PAK2. Probably interacts with TARSH.</text>
</comment>
<dbReference type="GO" id="GO:0035591">
    <property type="term" value="F:signaling adaptor activity"/>
    <property type="evidence" value="ECO:0007669"/>
    <property type="project" value="TreeGrafter"/>
</dbReference>
<feature type="region of interest" description="Disordered" evidence="10">
    <location>
        <begin position="215"/>
        <end position="248"/>
    </location>
</feature>
<evidence type="ECO:0000256" key="2">
    <source>
        <dbReference type="ARBA" id="ARBA00010020"/>
    </source>
</evidence>
<dbReference type="Pfam" id="PF07815">
    <property type="entry name" value="Abi_HHR"/>
    <property type="match status" value="1"/>
</dbReference>
<evidence type="ECO:0000256" key="5">
    <source>
        <dbReference type="ARBA" id="ARBA00022553"/>
    </source>
</evidence>
<dbReference type="GO" id="GO:0017124">
    <property type="term" value="F:SH3 domain binding"/>
    <property type="evidence" value="ECO:0007669"/>
    <property type="project" value="TreeGrafter"/>
</dbReference>
<dbReference type="SUPFAM" id="SSF50044">
    <property type="entry name" value="SH3-domain"/>
    <property type="match status" value="1"/>
</dbReference>
<dbReference type="PRINTS" id="PR00452">
    <property type="entry name" value="SH3DOMAIN"/>
</dbReference>
<evidence type="ECO:0000259" key="11">
    <source>
        <dbReference type="PROSITE" id="PS50002"/>
    </source>
</evidence>
<keyword evidence="13" id="KW-1185">Reference proteome</keyword>
<evidence type="ECO:0000256" key="3">
    <source>
        <dbReference type="ARBA" id="ARBA00022443"/>
    </source>
</evidence>
<dbReference type="GO" id="GO:0031209">
    <property type="term" value="C:SCAR complex"/>
    <property type="evidence" value="ECO:0007669"/>
    <property type="project" value="TreeGrafter"/>
</dbReference>
<reference evidence="12" key="1">
    <citation type="submission" date="2020-03" db="EMBL/GenBank/DDBJ databases">
        <title>Melopsittacus undulatus (budgerigar) genome, bMelUnd1, maternal haplotype with Z.</title>
        <authorList>
            <person name="Gedman G."/>
            <person name="Mountcastle J."/>
            <person name="Haase B."/>
            <person name="Formenti G."/>
            <person name="Wright T."/>
            <person name="Apodaca J."/>
            <person name="Pelan S."/>
            <person name="Chow W."/>
            <person name="Rhie A."/>
            <person name="Howe K."/>
            <person name="Fedrigo O."/>
            <person name="Jarvis E.D."/>
        </authorList>
    </citation>
    <scope>NUCLEOTIDE SEQUENCE [LARGE SCALE GENOMIC DNA]</scope>
</reference>
<evidence type="ECO:0000256" key="1">
    <source>
        <dbReference type="ARBA" id="ARBA00004496"/>
    </source>
</evidence>
<feature type="domain" description="SH3" evidence="11">
    <location>
        <begin position="283"/>
        <end position="340"/>
    </location>
</feature>
<proteinExistence type="inferred from homology"/>
<dbReference type="FunFam" id="2.30.30.40:FF:000170">
    <property type="entry name" value="ABI gene family member 3"/>
    <property type="match status" value="1"/>
</dbReference>
<dbReference type="InterPro" id="IPR012849">
    <property type="entry name" value="Abl-interactor_HHR_dom"/>
</dbReference>
<feature type="compositionally biased region" description="Pro residues" evidence="10">
    <location>
        <begin position="176"/>
        <end position="185"/>
    </location>
</feature>
<dbReference type="PROSITE" id="PS50002">
    <property type="entry name" value="SH3"/>
    <property type="match status" value="1"/>
</dbReference>
<protein>
    <recommendedName>
        <fullName evidence="8">ABI gene family member 3</fullName>
    </recommendedName>
    <alternativeName>
        <fullName evidence="9">New molecule including SH3</fullName>
    </alternativeName>
</protein>
<dbReference type="GO" id="GO:0002357">
    <property type="term" value="P:defense response to tumor cell"/>
    <property type="evidence" value="ECO:0007669"/>
    <property type="project" value="UniProtKB-ARBA"/>
</dbReference>
<dbReference type="Pfam" id="PF14604">
    <property type="entry name" value="SH3_9"/>
    <property type="match status" value="1"/>
</dbReference>